<evidence type="ECO:0000313" key="3">
    <source>
        <dbReference type="Proteomes" id="UP000700596"/>
    </source>
</evidence>
<protein>
    <submittedName>
        <fullName evidence="2">Uncharacterized protein</fullName>
    </submittedName>
</protein>
<keyword evidence="1" id="KW-0732">Signal</keyword>
<dbReference type="Proteomes" id="UP000700596">
    <property type="component" value="Unassembled WGS sequence"/>
</dbReference>
<feature type="signal peptide" evidence="1">
    <location>
        <begin position="1"/>
        <end position="20"/>
    </location>
</feature>
<reference evidence="2" key="1">
    <citation type="journal article" date="2021" name="Nat. Commun.">
        <title>Genetic determinants of endophytism in the Arabidopsis root mycobiome.</title>
        <authorList>
            <person name="Mesny F."/>
            <person name="Miyauchi S."/>
            <person name="Thiergart T."/>
            <person name="Pickel B."/>
            <person name="Atanasova L."/>
            <person name="Karlsson M."/>
            <person name="Huettel B."/>
            <person name="Barry K.W."/>
            <person name="Haridas S."/>
            <person name="Chen C."/>
            <person name="Bauer D."/>
            <person name="Andreopoulos W."/>
            <person name="Pangilinan J."/>
            <person name="LaButti K."/>
            <person name="Riley R."/>
            <person name="Lipzen A."/>
            <person name="Clum A."/>
            <person name="Drula E."/>
            <person name="Henrissat B."/>
            <person name="Kohler A."/>
            <person name="Grigoriev I.V."/>
            <person name="Martin F.M."/>
            <person name="Hacquard S."/>
        </authorList>
    </citation>
    <scope>NUCLEOTIDE SEQUENCE</scope>
    <source>
        <strain evidence="2">MPI-CAGE-CH-0243</strain>
    </source>
</reference>
<dbReference type="OrthoDB" id="3790293at2759"/>
<feature type="chain" id="PRO_5040401655" evidence="1">
    <location>
        <begin position="21"/>
        <end position="194"/>
    </location>
</feature>
<proteinExistence type="predicted"/>
<dbReference type="AlphaFoldDB" id="A0A9P9DZC8"/>
<sequence>MKFSQVFYSVLAALSVGVNATPIPDTTDVIVVRGTDDTKEYNHFEKVYSSLVKDKYYAFEIQWPRGTGGGETGETGEELAAVRDELGFDHIGIVIGQVTETSIGKPKDKKVKRSFAPLRYDIRKIGGTKNELRSQNWGKSTNDIDRPLKFIKEVKKADFTKFKKTADDWITANPEYNVRTANCNDFFQAMKKAI</sequence>
<comment type="caution">
    <text evidence="2">The sequence shown here is derived from an EMBL/GenBank/DDBJ whole genome shotgun (WGS) entry which is preliminary data.</text>
</comment>
<organism evidence="2 3">
    <name type="scientific">Dendryphion nanum</name>
    <dbReference type="NCBI Taxonomy" id="256645"/>
    <lineage>
        <taxon>Eukaryota</taxon>
        <taxon>Fungi</taxon>
        <taxon>Dikarya</taxon>
        <taxon>Ascomycota</taxon>
        <taxon>Pezizomycotina</taxon>
        <taxon>Dothideomycetes</taxon>
        <taxon>Pleosporomycetidae</taxon>
        <taxon>Pleosporales</taxon>
        <taxon>Torulaceae</taxon>
        <taxon>Dendryphion</taxon>
    </lineage>
</organism>
<evidence type="ECO:0000256" key="1">
    <source>
        <dbReference type="SAM" id="SignalP"/>
    </source>
</evidence>
<gene>
    <name evidence="2" type="ORF">B0J11DRAFT_264592</name>
</gene>
<evidence type="ECO:0000313" key="2">
    <source>
        <dbReference type="EMBL" id="KAH7128203.1"/>
    </source>
</evidence>
<name>A0A9P9DZC8_9PLEO</name>
<accession>A0A9P9DZC8</accession>
<keyword evidence="3" id="KW-1185">Reference proteome</keyword>
<dbReference type="EMBL" id="JAGMWT010000005">
    <property type="protein sequence ID" value="KAH7128203.1"/>
    <property type="molecule type" value="Genomic_DNA"/>
</dbReference>